<feature type="domain" description="AV-Nsp11N/CoV-Nsp15M" evidence="86">
    <location>
        <begin position="5936"/>
        <end position="6052"/>
    </location>
</feature>
<dbReference type="SMART" id="SM00506">
    <property type="entry name" value="A1pp"/>
    <property type="match status" value="1"/>
</dbReference>
<evidence type="ECO:0000256" key="34">
    <source>
        <dbReference type="ARBA" id="ARBA00022884"/>
    </source>
</evidence>
<comment type="catalytic activity">
    <reaction evidence="1">
        <text>Thiol-dependent hydrolysis of ester, thioester, amide, peptide and isopeptide bonds formed by the C-terminal Gly of ubiquitin (a 76-residue protein attached to proteins as an intracellular targeting signal).</text>
        <dbReference type="EC" id="3.4.19.12"/>
    </reaction>
</comment>
<dbReference type="CDD" id="cd21559">
    <property type="entry name" value="gammaCoV-Nsp6"/>
    <property type="match status" value="1"/>
</dbReference>
<feature type="region of interest" description="CoV-Y" evidence="62">
    <location>
        <begin position="1882"/>
        <end position="2137"/>
    </location>
</feature>
<dbReference type="CDD" id="cd22650">
    <property type="entry name" value="NTD_gammaCoV_Nsp15-like"/>
    <property type="match status" value="1"/>
</dbReference>
<evidence type="ECO:0000256" key="56">
    <source>
        <dbReference type="PROSITE-ProRule" id="PRU00444"/>
    </source>
</evidence>
<dbReference type="PANTHER" id="PTHR43788:SF16">
    <property type="entry name" value="HELICASE WITH ZINC FINGER 2"/>
    <property type="match status" value="1"/>
</dbReference>
<feature type="domain" description="Macro" evidence="69">
    <location>
        <begin position="933"/>
        <end position="1131"/>
    </location>
</feature>
<dbReference type="InterPro" id="IPR043611">
    <property type="entry name" value="CoV_NSP3_C"/>
</dbReference>
<evidence type="ECO:0000256" key="23">
    <source>
        <dbReference type="ARBA" id="ARBA00022741"/>
    </source>
</evidence>
<dbReference type="InterPro" id="IPR044358">
    <property type="entry name" value="RdRp_gammaCoV"/>
</dbReference>
<evidence type="ECO:0000256" key="28">
    <source>
        <dbReference type="ARBA" id="ARBA00022806"/>
    </source>
</evidence>
<feature type="active site" evidence="59">
    <location>
        <position position="5444"/>
    </location>
</feature>
<dbReference type="InterPro" id="IPR043472">
    <property type="entry name" value="Macro_dom-like"/>
</dbReference>
<sequence precursor="true">MMASAMKKEVSSSQGVVIYVLPDATPTILDALFFYTAHQPVDACDAIQVRRKFDKKLTSGKKFSFDTVNGVVHVIGVKKTVPGVFVVDANTKLADLENVLGVSTLARLYRDLLKQANQWSLSLSALEEKALQLEESFPRVHVFLLQTAACVKVAALTLRSLIGLLVKDFKVLLKPFVNVPDGFSCKLNLAFKKALANVVSDIQPFREAIVALYKNFTVSFVRGNLYIASCAGSVFSFVNDMLQALTEKRAHLGFAENLVVANGSAVVRKDGVVFLYGIKRRVTAINRLETYQLGEPCYVKVPSEGYLAIVDGEQMFVFEQGDSVYAVPFSDGHVVDICFECERRMVVHDQLSVEQHDAIVLLASNFGASFVDDVSSVCKFGVYKLSYGVSRAGDFVINSAVNAWDILKFCGTNVSALYTDQLATLLKLRSQTFRKLCFEFLFKAKCWFADLAISVVSSLVTVTDDLFCQLCNLTFVVKKTGVFFKEATHVFFKMVSEVVVLAFKTLPTLFGAVCHNGYLIWTHGSCKYAGTFFEASTGDLHVQVDSTVTDSTLEFFECEPQRPSSGVCVDVVAEGTTYKFFRFKCGDNYYYAPMTSPSTVADVWFVKAGGHVTLSDEVQVKEISVDTVSFYLDVTCCGEPWTTLFRKVYKDPIDVDSSVTVEELHAVVYEMAADVALNMPSFDGRTILFPPFEETVLVDKAGDCILKVQDCALALFEDYDSEGAEEFDDDDDESVKVYGPHLPFDLNLAILLARDPISATTPLVLSGDYVVFLNNVYLNVDVDYDIMPNGCERCVPVAPPVMQLSKLLVEVCVVPQDNELFIGPQLPFDIDDFFGVVGPSVPMTLKNSFCVYNYGVYAPDSFEDIEGVYKPVCRPLFDYSKLFGIYSTPNCSGVVKPTSLQCDWDVALRQQEALADSEPVPSQVVVDDVGCAILEPQTTLPAVTELSFVVGDLYKVLTVAKAKFGNFVLVNAANVNMQHGGGIAAAIASMAGCNFVKFCNDAVQQHGALKLLETPPFSLKDYGVVKILNVVGPKSTDKNIYKKLCKAYASITGTNCVVPVLSSGIFGVDFKLSIDAFYESCGSKLQRYCLFSLQQAHADYFFDKQKPCRRFYVTSDGVSFKSFKAHLNESLAVVVGCTVYARNKQVQLVRDLVEDEIVYIPTVDQAVLDFYGLDRFQFVYYLQALGHEWKTYESNGVLQLEWQANNCFINAALVALQVSGMSFNDGFLKQAWASFLGGDPTEMVAWCYGILSCDVGRMENHHGIVTALLRQQDLIAAFVRRRVTCSCGTVENVLRGINACYQPVMAANMAHFMTQHGVCHCGGNFVDVVVEMDVPYLYLVTAAGPKVVQADGESVFNACFEGSINSGHLYVQAKGLVFDNLNKKRKYSRVSSYIDAFYSGVKSKVDCQETSLSLIENVDEQSYEQWYSDNYYQCLAVDDFDSPADVKDEDTSVSHSTQVFVRGLKQPLAFNGVVFNPTDNSVYPKLLQSLTVYDLYTMWLENDVNYVVLKANKLSDMCGAATVQTHGSAALNMLFTKSVLRTVVFKILKTAGFVGSTVAYTTTSNVASVVRRATRSVQLPSFSFLRGFSLNFSRVFLWNVVMFLWFGLKCTFLALKPKHITSVVTGKFNLFLTLVVIGVACYNFTSVYTMVFDFLNVLYDSMGTSLCEAYSNYTHISFNAMSYCKGSLRCLTCLRGLDSLHLYKHAYSVEQVYKSAFVWDYTLFVYLFVVLLLSRGCFLASMAFYTLKVAVVYFGFFKTGVTFLDWTVYTVLSNFNFVGFALYVWVMWRIFRIVRHVFYCKDVNCVYCGKLAKNARYEVTLVVAGKKHSVYVYTNAGYFYCKQHNWYCRNCNKFGHQNTFISPEVAGDLSDKLKRRIMPTSVAYAQVNAVDVNNDYVTLKYMLNGAEAFKGYTMAEFLKAATPVKEAIKCENFGDADFIVCDTTSSALLESAKNAAIFYAQLLCKPILIVDQQLYDSVIVQPVSANTIEDILVILGNIVSITRENLNLKAGSIKEVLLTVTDDVGAVDCALFCHNYNLSFTNDGYTNVVPSYGFDTSKLSARDRGFMINAGASIANLKIRNAPPVVWRYSDLKNLSETCLKYLFSGVNKSGSKFFVTRADCKQVISCHTAKLILDKNVKAGGVVSNFWTWIWRFCLLLTLVFVVCSHLYVLNTSFNHGRVETSSANFKVIDNGVIRSIVNEDSCFSNKYVQFDNFLGRDYVQDNSCPIVVAVNFNQGVIATGVPGFVGWHDANLILHSIVEELKAWYAPTWFADDAALGFTQDAVINGDDFYTSVAIFAARCLYLKTGTETLYCFGGSVDVSGAEPFSVLVPHRLYLQPNGVKVSFPKQLLYNPYVVQTVDTTYCRAGVCEPSKAGYCVSLTGRWLLYNDDYLRESGNFCGGSWLELFFNMVNAFIVGVSPNIYMHIAMMFVLLCIVIILFLCILKFQGIFKAYAMMVFSIIVVWLINIFMVTCYSYNPFVAIILAIVYCYWSLLVSRNFAVVMHLWLVVTFYFIVPMWIFVIYVVFLLYAYTPLCFWCVGNVRATKKLYENGEFVGSYDIASQATFVIRAAEYCKLANEVGDKLDAYLAAYARLKYYSGTGGDEEYRQACRAWLAYALNQYQTSQVEVLYTPPKFAIGTTRLQAGFKKLVAPSSGIENVLVMVRFKGNVLNGIWLNDLIYCPRHVIGKYSGDDWQNALHMANNFDFEVISNKIGGLSVIERRMQGALLVLRVNQSNKNTPKFKFVKAHDGDTFTIACSYNGVIAGLYPCTLRANGTIKGSFGLGSCGSIGYNLVNGIYELCYMHHLELPGAIHAGTDLSGNFYGDFVDEEKAQFVKPDPLIANNVVAWLYAAIINYRESHYCYPKWLESSSVSLEEFNAWAKDNGFTSFIDGPVFQKLASITGVELGRVLRTILTKHACWGNDPILGSFSFDDEITPFSVVEQCGGVVLQSNPVKRFCVWWWSKVMLAILMAVVVIGGTFNIVPTSIFVPYVVVCFAVAGFISLTIKHSMAFMDTYLLPVVCVVAISVAVDVPLLYNGLYYQYLNRVLEWAGIVTSNFNVWKWVAAGATVANACRIIVGCFSIRTASDSAGVFYAVLKLCTILVTAYRLGAAYAASDYDQFLVLLHTNLVATFSGNALFGIVSFNVIRYCVSWLYPIPVTSYFMVGILNVTFGWFCCCYFGLYWWLNRVFGFTLGRYVYKVSVEQYKYMNVHKIRSPRNAWDVFWTNTLIAGIGGERVLPVAYVQSKLTDVKCSAVVLMQLLTKLNIEANSRVHKHLVELHNKLLAEEDLVKCMEYLLGMLVTLLAMDANLDLQPYCEDVLTNNTVLQAVVSEFSHIPSYTDYEKARAAYEEIQAQVKRGIVISPQEVAAYRKAANIAKATFDRDLAVQKKLDAMAERAMTSMYKEARVNDRKAKLVSSLHALLFSMLKKIDSDKLNTLFEQAQNGVVPLASVPIVCSNKLTLVIPDLDIWNKCVENDVVTYSGVVWNIDSIFDGDDNEVKPQFVRRDNITVPYYDIKPDMAWPLKLSLVRNTHNKIVLQNNELMPTGVKTAACVAGVDQTSCNVEAKCYYTNINGAKVVAAITSLKADLRYASFFNDAGKQIYIELDPPCKFGMNVNGKVEVVYLYFIKNTRSIVRGMVLGAISNVVVLQGKGHDTEEVEAVGILSLCSFAVDPASCYKEYIAGGGKPLANCVKMLTVHNGSGFAITTKPSPTPDQDSYGGASVCLYCRAHVAHPNMDGKCPYKGSFVQIPSVEQDPVMFCLINKVCNVCQCWIGYGCKCDELRPTMQFDSYSREPPTSRFVDGPTKADNNYLNRVRGSSEARLIPLTDGVQPDVVKRAFDICNKDAAGMFQNLKHNCARFQELGPEDYKKGFPYLNSFFVVKQTTPANYQHELSVYQDLKSEVVAVHDFFIFDKSTYNIVRQRLTKYSMMDFCYALRHFDPKDCEVLKEILVDFECIPGYYSHMFGPDLSPGSWFDHNPLWYDPIENPSYHDIMANLGCVVNRAVLNCVKFCDLMVDKGYIGVITLDNQDMNGKFYDFGDFQKTMPGSGVPVVDSYYSYLMPLLTMTDALACERYYNFDKIKGFKTYDLFKYDYTEEKRQLFNKYFKYWDQEYHPNCCDCVDDRCVIHCANFNVLFSTLIPQTSFGNLCRKVYVDGVPFIATTGYHSKELGVIMNQDNTLSFSKMSLTQLMKFVGDPALLVGTSNNLVDLRTSCFSLCALVTGITHQTVKPGHFNRDFYDFAEKSGMFKEGSSIPLKHFFFPQTGSAAIEDYDYYRYNRPTMFDIRQLLFCLEVTAKYFDCYEGGCIPASQVIVTNLDKSAGYPFNKFGKARLYYEMSYEEQDALFASTKRNVMPTITQMNLKYAISAKNRARTVAGVSILSTMTNRQYHQKVLKSIVNTRNAAVVIGTSKFYGGWDNMLRNLIDGVDNPMLMGWDYPKCDRAMPNILRISASLVLARKHTTCCTWSERIYRLFNECAQVLSESVLATGGIYVKPGGTSSGDATTAYANSVFNIIQATSANVARLISTCTPDIVYDDVRSMQYELYQQVYRRVNPDPAFVDKFFAYLNKHFSLMILSDDGVVCYNDTYAKQGLVADISAFREVLYYQNNVFMSDAKCWTEPDIIKGPHEFCSQHTMLVEVDGEYKYLPYPDPSRILGACVFVDDIEKTEPVAVMERYVALAIDAYPLVFHENEEYRRVFYVLLAYIRKLYQELSKNMLTDYSFVLDIDKGSKFWEEEFYSNMYRTPTTLQSCGVCVVCQSQTILRCGNCVRKPFLCCKCCYDHVMNTTHKNVLSINPYICSSPGCGEADVTKLYLGGMSYFCALHKPKLAIPLVSNGTVFGIYRANCVGSDNVDDFNTLATTNWTTVEPYILANNCSDTLRRFAAETVKATEELHKQQYASAEVREVISERELVLTWEPGKARPPLNRNYVFTGFHFTKNSKVQLGDFTFEKGEGRDVVYYKATSTAKLTPGDLFVLTSHNVVSLTAPTLCPQQTFARFINLHPNVMVPDCFVNNIPLYHLVGKQKRTTVQGPPGSGKSHFAIGLAAYFSNARVVYTACSHAAVDALCEKAFKFLRVDDCTRIVPQRATVDCFAKFKPNDTAKKYIFSTINALPEVSCDILLVDEISMLTNYDLSFINAKINYQYVVYVGDPAQLPAPRTLLNGSLSPKDYNVVTNLMVCIKPDIFLAKCYRCPKEIVDTVSTLVYDGKFIANNPESRQCFKVIVNKGNSDIGHESGSAYNNTQLEFVRDFICRNKEWQKATFISPYNAMNQRAYRMLGLSVQTVDSSQGSEYDYVIFCVTADSAHALNINRFNVALTRAKIGILVVMRQRDELYNSLKFVDITDAGLQSNTGLFKICNKDFAGVHPAHAVTTYALSSNYKVGEGLAALVNANVGDVIPYKHLISLLGFKMNVDVECCHSMFITRDSAIRNVRGWIGFDVEATHACGTNIGTNLPFQIGFSTGADFVAVPEGLVDTPSGSQFEPVQSKTPPGEQFNHLRSLFKLAKPWSVLRPRIIQMLADNLSGVSECVVFVTWCHGLELTTMRYFCKIGPEKRCHCGQRATCMSSSQDSYSCWKHSLGCDFVYNPYIVDIQQWGYSGNLQSNHDLYCNVHGHAHVASADATMTRCLAIYNAFCQDVNWEITYPHIVNEDEINSSCRLLQRYFLNACIDALKPSTIYDIGNPKGIKCVRRSDVNFRFFDKQPIVHNVKQLTYDFNEHSNKFKDGLCLFWNCNVDCYPDNSLVCRFDTRNLSVLNLPGCNGGSLYVNKHAFHTPRFDRTSFKYLKPMPFFFYDSSPCDTIQIDGVSQDLVSLSTKDCITRCNIGGAVCKKHAQLYAEFVSAYNVAVTAGFTFWVANGFDPYNLWKQFTSLQSIDNLAYNVYMRGHFDDVAGEMITVVTGDRVSVIKDDVEKVVFVNKTTLPTTVAFELYAKRNIRNVPNTKILLGLGVDVTHGFSIWDYENSSVVFRNTVKCCPYTDIDSSSLCVLFDDRYKGALQQFLSADNAVLISTQCYKKYPFISLPFYVQEQNGFTLQSGEALFVYKRVKGKFLNLPQTLYTRSRAVEGFKPLTALEEEFLNSSKEEFLSKYDKGLGLEHIIYGDISKQQLGGLHAMIGAARMFSKDSLQFKPVSTTGDVLQNYYVLSSNGSYKQVCTLCDIVLDDYIDLLANIKTQYGDMTSKVVTVSVDFHDVPFMTWFDNGDIKTCYPQLQSGWRSGYTMPELYKVQDCVMEPCNIPNYGVGVSLPDGILMNVAKYTQLCQYLNKTSMCVPHNMRVMHFGAGSDKGVAPGTTVLKQWLPEGTLLVDNDIATFVSDAHVSFVADCNKFRTEYKFDLIISDMYTGSNAKSHSGSIVNNGNDDVFVYLTNFIRSNLALGGTFVVKVTETSWHEELYNLAQDCAWWTMYCTAVNASSSEAFLIGVNYLGESKGIKIPGKTLHANYIFWRNVSVLQTSAFSIFDVARFELKNKATPVVTLKKELQSELVLNLVRNGKLLIRETGPVNLLDESFI</sequence>
<dbReference type="InterPro" id="IPR046438">
    <property type="entry name" value="NIV_2_O_MTASE"/>
</dbReference>
<dbReference type="CDD" id="cd21161">
    <property type="entry name" value="NendoU_cv_Nsp15-like"/>
    <property type="match status" value="1"/>
</dbReference>
<comment type="subunit">
    <text evidence="45">Interacts with papain-like protease and non-structural protein 6.</text>
</comment>
<feature type="active site" evidence="61">
    <location>
        <position position="6113"/>
    </location>
</feature>
<evidence type="ECO:0000256" key="61">
    <source>
        <dbReference type="PROSITE-ProRule" id="PRU01303"/>
    </source>
</evidence>
<feature type="domain" description="ExoN" evidence="81">
    <location>
        <begin position="5424"/>
        <end position="5638"/>
    </location>
</feature>
<feature type="transmembrane region" description="Helical" evidence="66">
    <location>
        <begin position="2477"/>
        <end position="2494"/>
    </location>
</feature>
<feature type="disulfide bond" evidence="63">
    <location>
        <begin position="1684"/>
        <end position="1690"/>
    </location>
</feature>
<evidence type="ECO:0000259" key="77">
    <source>
        <dbReference type="PROSITE" id="PS51949"/>
    </source>
</evidence>
<evidence type="ECO:0000256" key="26">
    <source>
        <dbReference type="ARBA" id="ARBA00022771"/>
    </source>
</evidence>
<evidence type="ECO:0000256" key="32">
    <source>
        <dbReference type="ARBA" id="ARBA00022840"/>
    </source>
</evidence>
<dbReference type="Pfam" id="PF19216">
    <property type="entry name" value="CoV_NSP15_M"/>
    <property type="match status" value="1"/>
</dbReference>
<keyword evidence="16" id="KW-0645">Protease</keyword>
<dbReference type="GO" id="GO:0003724">
    <property type="term" value="F:RNA helicase activity"/>
    <property type="evidence" value="ECO:0007669"/>
    <property type="project" value="UniProtKB-EC"/>
</dbReference>
<dbReference type="CDD" id="cd21828">
    <property type="entry name" value="gammaCoV_Nsp7"/>
    <property type="match status" value="1"/>
</dbReference>
<dbReference type="GO" id="GO:0019082">
    <property type="term" value="P:viral protein processing"/>
    <property type="evidence" value="ECO:0007669"/>
    <property type="project" value="InterPro"/>
</dbReference>
<evidence type="ECO:0000256" key="24">
    <source>
        <dbReference type="ARBA" id="ARBA00022758"/>
    </source>
</evidence>
<keyword evidence="28" id="KW-0347">Helicase</keyword>
<keyword evidence="32" id="KW-0067">ATP-binding</keyword>
<dbReference type="GO" id="GO:0039520">
    <property type="term" value="P:symbiont-mediated activation of host autophagy"/>
    <property type="evidence" value="ECO:0007669"/>
    <property type="project" value="UniProtKB-KW"/>
</dbReference>
<dbReference type="Pfam" id="PF08715">
    <property type="entry name" value="CoV_peptidase"/>
    <property type="match status" value="1"/>
</dbReference>
<evidence type="ECO:0000259" key="81">
    <source>
        <dbReference type="PROSITE" id="PS51953"/>
    </source>
</evidence>
<dbReference type="GO" id="GO:0008242">
    <property type="term" value="F:omega peptidase activity"/>
    <property type="evidence" value="ECO:0007669"/>
    <property type="project" value="InterPro"/>
</dbReference>
<evidence type="ECO:0000256" key="25">
    <source>
        <dbReference type="ARBA" id="ARBA00022759"/>
    </source>
</evidence>
<dbReference type="InterPro" id="IPR046435">
    <property type="entry name" value="N7_MTase_CoV"/>
</dbReference>
<dbReference type="GO" id="GO:0003723">
    <property type="term" value="F:RNA binding"/>
    <property type="evidence" value="ECO:0007669"/>
    <property type="project" value="UniProtKB-KW"/>
</dbReference>
<dbReference type="SUPFAM" id="SSF101816">
    <property type="entry name" value="Replicase NSP9"/>
    <property type="match status" value="1"/>
</dbReference>
<dbReference type="PROSITE" id="PS51154">
    <property type="entry name" value="MACRO"/>
    <property type="match status" value="1"/>
</dbReference>
<feature type="domain" description="Ubiquitin-like" evidence="73">
    <location>
        <begin position="610"/>
        <end position="719"/>
    </location>
</feature>
<evidence type="ECO:0000259" key="79">
    <source>
        <dbReference type="PROSITE" id="PS51951"/>
    </source>
</evidence>
<dbReference type="GO" id="GO:0004519">
    <property type="term" value="F:endonuclease activity"/>
    <property type="evidence" value="ECO:0007669"/>
    <property type="project" value="UniProtKB-UniRule"/>
</dbReference>
<dbReference type="Pfam" id="PF19213">
    <property type="entry name" value="CoV_NSP6"/>
    <property type="match status" value="1"/>
</dbReference>
<feature type="domain" description="NendoU" evidence="84">
    <location>
        <begin position="6069"/>
        <end position="6209"/>
    </location>
</feature>
<dbReference type="InterPro" id="IPR014828">
    <property type="entry name" value="NSP7_CoV"/>
</dbReference>
<feature type="transmembrane region" description="Helical" evidence="66">
    <location>
        <begin position="3130"/>
        <end position="3152"/>
    </location>
</feature>
<evidence type="ECO:0000256" key="15">
    <source>
        <dbReference type="ARBA" id="ARBA00022603"/>
    </source>
</evidence>
<evidence type="ECO:0000259" key="82">
    <source>
        <dbReference type="PROSITE" id="PS51954"/>
    </source>
</evidence>
<dbReference type="InterPro" id="IPR044316">
    <property type="entry name" value="NSP14_gammaCoV"/>
</dbReference>
<dbReference type="Pfam" id="PF05409">
    <property type="entry name" value="Peptidase_C30"/>
    <property type="match status" value="1"/>
</dbReference>
<dbReference type="Gene3D" id="3.40.50.300">
    <property type="entry name" value="P-loop containing nucleotide triphosphate hydrolases"/>
    <property type="match status" value="2"/>
</dbReference>
<evidence type="ECO:0000259" key="88">
    <source>
        <dbReference type="PROSITE" id="PS51993"/>
    </source>
</evidence>
<feature type="transmembrane region" description="Helical" evidence="66">
    <location>
        <begin position="3092"/>
        <end position="3110"/>
    </location>
</feature>
<evidence type="ECO:0000256" key="36">
    <source>
        <dbReference type="ARBA" id="ARBA00022989"/>
    </source>
</evidence>
<dbReference type="PROSITE" id="PS52000">
    <property type="entry name" value="COV_NSP12_IF"/>
    <property type="match status" value="1"/>
</dbReference>
<feature type="active site" evidence="59">
    <location>
        <position position="5442"/>
    </location>
</feature>
<dbReference type="InterPro" id="IPR009461">
    <property type="entry name" value="NSP16_CoV-like"/>
</dbReference>
<dbReference type="Pfam" id="PF17896">
    <property type="entry name" value="NSP2_gammaCoV"/>
    <property type="match status" value="1"/>
</dbReference>
<evidence type="ECO:0000259" key="73">
    <source>
        <dbReference type="PROSITE" id="PS51943"/>
    </source>
</evidence>
<evidence type="ECO:0000259" key="86">
    <source>
        <dbReference type="PROSITE" id="PS51961"/>
    </source>
</evidence>
<feature type="domain" description="RdRp Nsp7 cofactor" evidence="77">
    <location>
        <begin position="3247"/>
        <end position="3329"/>
    </location>
</feature>
<dbReference type="Pfam" id="PF08716">
    <property type="entry name" value="CoV_NSP7"/>
    <property type="match status" value="1"/>
</dbReference>
<dbReference type="InterPro" id="IPR044325">
    <property type="entry name" value="NSP15_M_gammaCoV"/>
</dbReference>
<evidence type="ECO:0000256" key="30">
    <source>
        <dbReference type="ARBA" id="ARBA00022833"/>
    </source>
</evidence>
<evidence type="ECO:0000256" key="64">
    <source>
        <dbReference type="PROSITE-ProRule" id="PRU01344"/>
    </source>
</evidence>
<keyword evidence="37" id="KW-1072">Activation of host autophagy by virus</keyword>
<dbReference type="InterPro" id="IPR002589">
    <property type="entry name" value="Macro_dom"/>
</dbReference>
<dbReference type="PROSITE" id="PS51950">
    <property type="entry name" value="COV_NSP8"/>
    <property type="match status" value="1"/>
</dbReference>
<comment type="function">
    <text evidence="49">Forms a primer, NSP9-pU, which is utilized by the polymerase for the initiation of RNA chains. Interacts with ribosome signal recognition particle RNA (SRP). Together with NSP8, suppress protein integration into the cell membrane, thereby disrupting host immune defenses.</text>
</comment>
<comment type="function">
    <text evidence="5">Plays a pivotal role in viral transcription by stimulating both nsp14 3'-5' exoribonuclease and nsp16 2'-O-methyltransferase activities. Therefore plays an essential role in viral mRNAs cap methylation.</text>
</comment>
<dbReference type="CDD" id="cd21902">
    <property type="entry name" value="gammaCoV_Nsp10"/>
    <property type="match status" value="1"/>
</dbReference>
<evidence type="ECO:0000256" key="57">
    <source>
        <dbReference type="PROSITE-ProRule" id="PRU01294"/>
    </source>
</evidence>
<evidence type="ECO:0000256" key="3">
    <source>
        <dbReference type="ARBA" id="ARBA00001947"/>
    </source>
</evidence>
<dbReference type="Pfam" id="PF20631">
    <property type="entry name" value="CoV_NSP13_1B"/>
    <property type="match status" value="1"/>
</dbReference>
<comment type="cofactor">
    <cofactor evidence="3">
        <name>Zn(2+)</name>
        <dbReference type="ChEBI" id="CHEBI:29105"/>
    </cofactor>
</comment>
<dbReference type="Gene3D" id="2.40.10.10">
    <property type="entry name" value="Trypsin-like serine proteases"/>
    <property type="match status" value="2"/>
</dbReference>
<evidence type="ECO:0000256" key="1">
    <source>
        <dbReference type="ARBA" id="ARBA00000707"/>
    </source>
</evidence>
<dbReference type="RefSeq" id="YP_009755895.1">
    <property type="nucleotide sequence ID" value="NC_046965.1"/>
</dbReference>
<evidence type="ECO:0000256" key="40">
    <source>
        <dbReference type="ARBA" id="ARBA00023184"/>
    </source>
</evidence>
<dbReference type="Pfam" id="PF01661">
    <property type="entry name" value="Macro"/>
    <property type="match status" value="1"/>
</dbReference>
<dbReference type="Gene3D" id="1.10.8.370">
    <property type="entry name" value="nsp7 replicase"/>
    <property type="match status" value="1"/>
</dbReference>
<keyword evidence="39 63" id="KW-1015">Disulfide bond</keyword>
<evidence type="ECO:0000256" key="50">
    <source>
        <dbReference type="ARBA" id="ARBA00045257"/>
    </source>
</evidence>
<evidence type="ECO:0000256" key="12">
    <source>
        <dbReference type="ARBA" id="ARBA00011738"/>
    </source>
</evidence>
<feature type="domain" description="Peptidase C16" evidence="68">
    <location>
        <begin position="1169"/>
        <end position="1428"/>
    </location>
</feature>
<dbReference type="Pfam" id="PF06478">
    <property type="entry name" value="CoV_RPol_N"/>
    <property type="match status" value="1"/>
</dbReference>
<dbReference type="InterPro" id="IPR046440">
    <property type="entry name" value="AV_NSP11N_COV_NSP15M"/>
</dbReference>
<evidence type="ECO:0000256" key="51">
    <source>
        <dbReference type="ARBA" id="ARBA00045592"/>
    </source>
</evidence>
<dbReference type="InterPro" id="IPR037204">
    <property type="entry name" value="NSP7_sf_CoV"/>
</dbReference>
<feature type="transmembrane region" description="Helical" evidence="66">
    <location>
        <begin position="2988"/>
        <end position="3005"/>
    </location>
</feature>
<dbReference type="InterPro" id="IPR044368">
    <property type="entry name" value="NSP6_gammaCoV"/>
</dbReference>
<dbReference type="GeneID" id="54124793"/>
<feature type="transmembrane region" description="Helical" evidence="66">
    <location>
        <begin position="3164"/>
        <end position="3187"/>
    </location>
</feature>
<comment type="function">
    <text evidence="48">RNA-directed RNA polymerase that catalyzes the transcription of viral genomic and subgenomic RNAs. Acts in complex with nsp7 and nsp8 to transcribe both the minus and positive strands of genomic RNA. The kinase-like NiRAN domain of NSP12 attaches one or more nucleotides to the amino terminus of NSP9, forming a covalent RNA-protein intermediate that serves as transcription/replication primer. Subgenomic RNAs (sgRNAs) are formed by discontinuous transcription: The polymerase has the ability to pause at transcription-regulating sequences (TRS) and jump to the leader TRS, resulting in a major deletion. This creates a series of subgenomic RNAs that are replicated, transcribed and translated. In addition, Nsp12 is a subunit of the viral RNA capping enzyme that catalyzes the RNA guanylyltransferase reaction for genomic and sub-genomic RNAs. Subsequently, the NiRAN domain transfers RNA to GDP, and forms the core cap structure GpppA-RNA.</text>
</comment>
<dbReference type="InterPro" id="IPR044328">
    <property type="entry name" value="NSP15_gammaCoV_N"/>
</dbReference>
<dbReference type="Gene3D" id="3.40.50.150">
    <property type="entry name" value="Vaccinia Virus protein VP39"/>
    <property type="match status" value="1"/>
</dbReference>
<evidence type="ECO:0000256" key="42">
    <source>
        <dbReference type="ARBA" id="ARBA00023239"/>
    </source>
</evidence>
<dbReference type="Gene3D" id="2.60.120.1680">
    <property type="match status" value="1"/>
</dbReference>
<dbReference type="PROSITE" id="PS51961">
    <property type="entry name" value="AV_NSP11N_COV_NSP15M"/>
    <property type="match status" value="1"/>
</dbReference>
<dbReference type="CDD" id="cd21720">
    <property type="entry name" value="gammaCoV_Nsp13-helicase"/>
    <property type="match status" value="1"/>
</dbReference>
<dbReference type="Pfam" id="PF00680">
    <property type="entry name" value="RdRP_1"/>
    <property type="match status" value="1"/>
</dbReference>
<dbReference type="Pfam" id="PF19218">
    <property type="entry name" value="CoV_NSP3_C"/>
    <property type="match status" value="1"/>
</dbReference>
<evidence type="ECO:0000256" key="21">
    <source>
        <dbReference type="ARBA" id="ARBA00022723"/>
    </source>
</evidence>
<comment type="function">
    <text evidence="44">Multifunctional protein involved in the transcription and replication of viral RNAs. Contains the proteinases responsible for the cleavages of the polyprotein.</text>
</comment>
<dbReference type="InterPro" id="IPR042515">
    <property type="entry name" value="NSP15_N_CoV"/>
</dbReference>
<evidence type="ECO:0000256" key="55">
    <source>
        <dbReference type="ARBA" id="ARBA00049042"/>
    </source>
</evidence>
<evidence type="ECO:0000259" key="75">
    <source>
        <dbReference type="PROSITE" id="PS51947"/>
    </source>
</evidence>
<dbReference type="PROSITE" id="PS51993">
    <property type="entry name" value="COV_3ECTO"/>
    <property type="match status" value="1"/>
</dbReference>
<dbReference type="CDD" id="cd21473">
    <property type="entry name" value="cv_Nsp4_TM"/>
    <property type="match status" value="1"/>
</dbReference>
<keyword evidence="18 66" id="KW-0812">Transmembrane</keyword>
<evidence type="ECO:0000256" key="4">
    <source>
        <dbReference type="ARBA" id="ARBA00002182"/>
    </source>
</evidence>
<dbReference type="SUPFAM" id="SSF56672">
    <property type="entry name" value="DNA/RNA polymerases"/>
    <property type="match status" value="1"/>
</dbReference>
<dbReference type="GO" id="GO:0005524">
    <property type="term" value="F:ATP binding"/>
    <property type="evidence" value="ECO:0007669"/>
    <property type="project" value="UniProtKB-KW"/>
</dbReference>
<evidence type="ECO:0000256" key="31">
    <source>
        <dbReference type="ARBA" id="ARBA00022839"/>
    </source>
</evidence>
<dbReference type="CDD" id="cd21899">
    <property type="entry name" value="gammaCoV_Nsp9"/>
    <property type="match status" value="1"/>
</dbReference>
<dbReference type="Pfam" id="PF19219">
    <property type="entry name" value="CoV_NSP15_N"/>
    <property type="match status" value="1"/>
</dbReference>
<dbReference type="Gene3D" id="1.10.150.420">
    <property type="entry name" value="Coronavirus nonstructural protein 4 C-terminus"/>
    <property type="match status" value="1"/>
</dbReference>
<feature type="region of interest" description="Y1" evidence="62">
    <location>
        <begin position="1791"/>
        <end position="1881"/>
    </location>
</feature>
<dbReference type="InterPro" id="IPR044383">
    <property type="entry name" value="NSP2_IBV-like"/>
</dbReference>
<dbReference type="InterPro" id="IPR049894">
    <property type="entry name" value="COV_NSP3_3ECTO"/>
</dbReference>
<feature type="active site" evidence="59">
    <location>
        <position position="5619"/>
    </location>
</feature>
<feature type="active site" evidence="59">
    <location>
        <position position="5624"/>
    </location>
</feature>
<organism evidence="91 92">
    <name type="scientific">Canada goose coronavirus</name>
    <dbReference type="NCBI Taxonomy" id="2569586"/>
    <lineage>
        <taxon>Viruses</taxon>
        <taxon>Riboviria</taxon>
        <taxon>Orthornavirae</taxon>
        <taxon>Pisuviricota</taxon>
        <taxon>Pisoniviricetes</taxon>
        <taxon>Nidovirales</taxon>
        <taxon>Cornidovirineae</taxon>
        <taxon>Coronaviridae</taxon>
        <taxon>Orthocoronavirinae</taxon>
        <taxon>Gammacoronavirus</taxon>
    </lineage>
</organism>
<dbReference type="InterPro" id="IPR044863">
    <property type="entry name" value="NIRAN"/>
</dbReference>
<dbReference type="InterPro" id="IPR027351">
    <property type="entry name" value="(+)RNA_virus_helicase_core_dom"/>
</dbReference>
<evidence type="ECO:0000313" key="92">
    <source>
        <dbReference type="Proteomes" id="UP000502003"/>
    </source>
</evidence>
<dbReference type="SUPFAM" id="SSF142877">
    <property type="entry name" value="EndoU-like"/>
    <property type="match status" value="1"/>
</dbReference>
<dbReference type="GO" id="GO:0006508">
    <property type="term" value="P:proteolysis"/>
    <property type="evidence" value="ECO:0007669"/>
    <property type="project" value="UniProtKB-KW"/>
</dbReference>
<dbReference type="InterPro" id="IPR043610">
    <property type="entry name" value="NSP6_CoV"/>
</dbReference>
<feature type="transmembrane region" description="Helical" evidence="66">
    <location>
        <begin position="2506"/>
        <end position="2532"/>
    </location>
</feature>
<evidence type="ECO:0000256" key="9">
    <source>
        <dbReference type="ARBA" id="ARBA00004407"/>
    </source>
</evidence>
<evidence type="ECO:0000259" key="67">
    <source>
        <dbReference type="PROSITE" id="PS50507"/>
    </source>
</evidence>
<comment type="subunit">
    <text evidence="46">Interacts with host PHB and PHB2.</text>
</comment>
<evidence type="ECO:0000256" key="11">
    <source>
        <dbReference type="ARBA" id="ARBA00008087"/>
    </source>
</evidence>
<dbReference type="Pfam" id="PF08717">
    <property type="entry name" value="CoV_NSP8"/>
    <property type="match status" value="1"/>
</dbReference>
<feature type="transmembrane region" description="Helical" evidence="66">
    <location>
        <begin position="2960"/>
        <end position="2981"/>
    </location>
</feature>
<keyword evidence="41" id="KW-1035">Host cytoplasm</keyword>
<dbReference type="InterPro" id="IPR040795">
    <property type="entry name" value="NSP2_gammaCoV"/>
</dbReference>
<dbReference type="InterPro" id="IPR043174">
    <property type="entry name" value="NSP15_middle_sf"/>
</dbReference>
<evidence type="ECO:0000256" key="59">
    <source>
        <dbReference type="PROSITE-ProRule" id="PRU01298"/>
    </source>
</evidence>
<keyword evidence="30 62" id="KW-0862">Zinc</keyword>
<proteinExistence type="inferred from homology"/>
<dbReference type="PROSITE" id="PS51960">
    <property type="entry name" value="COV_NSP15_NTD"/>
    <property type="match status" value="1"/>
</dbReference>
<keyword evidence="35" id="KW-0693">Viral RNA replication</keyword>
<dbReference type="InterPro" id="IPR044357">
    <property type="entry name" value="NSP3_Ubl1_dom_CoV"/>
</dbReference>
<evidence type="ECO:0000259" key="68">
    <source>
        <dbReference type="PROSITE" id="PS51124"/>
    </source>
</evidence>
<dbReference type="PROSITE" id="PS51947">
    <property type="entry name" value="NIRAN"/>
    <property type="match status" value="1"/>
</dbReference>
<evidence type="ECO:0000259" key="83">
    <source>
        <dbReference type="PROSITE" id="PS51955"/>
    </source>
</evidence>
<evidence type="ECO:0000256" key="8">
    <source>
        <dbReference type="ARBA" id="ARBA00004153"/>
    </source>
</evidence>
<comment type="catalytic activity">
    <reaction evidence="53">
        <text>ATP + H2O = ADP + phosphate + H(+)</text>
        <dbReference type="Rhea" id="RHEA:13065"/>
        <dbReference type="ChEBI" id="CHEBI:15377"/>
        <dbReference type="ChEBI" id="CHEBI:15378"/>
        <dbReference type="ChEBI" id="CHEBI:30616"/>
        <dbReference type="ChEBI" id="CHEBI:43474"/>
        <dbReference type="ChEBI" id="CHEBI:456216"/>
        <dbReference type="EC" id="3.6.4.13"/>
    </reaction>
</comment>
<dbReference type="PANTHER" id="PTHR43788">
    <property type="entry name" value="DNA2/NAM7 HELICASE FAMILY MEMBER"/>
    <property type="match status" value="1"/>
</dbReference>
<dbReference type="Gene3D" id="3.30.70.3540">
    <property type="entry name" value="Nsp8 replicase, head domain"/>
    <property type="match status" value="1"/>
</dbReference>
<dbReference type="KEGG" id="vg:54124793"/>
<dbReference type="InterPro" id="IPR043503">
    <property type="entry name" value="PLpro_palm_finger_dom_CoV"/>
</dbReference>
<keyword evidence="92" id="KW-1185">Reference proteome</keyword>
<evidence type="ECO:0000256" key="2">
    <source>
        <dbReference type="ARBA" id="ARBA00001936"/>
    </source>
</evidence>
<dbReference type="GO" id="GO:0003968">
    <property type="term" value="F:RNA-directed RNA polymerase activity"/>
    <property type="evidence" value="ECO:0007669"/>
    <property type="project" value="UniProtKB-KW"/>
</dbReference>
<evidence type="ECO:0000259" key="85">
    <source>
        <dbReference type="PROSITE" id="PS51960"/>
    </source>
</evidence>
<evidence type="ECO:0000259" key="84">
    <source>
        <dbReference type="PROSITE" id="PS51958"/>
    </source>
</evidence>
<dbReference type="GO" id="GO:0004197">
    <property type="term" value="F:cysteine-type endopeptidase activity"/>
    <property type="evidence" value="ECO:0007669"/>
    <property type="project" value="InterPro"/>
</dbReference>
<dbReference type="GO" id="GO:0043139">
    <property type="term" value="F:5'-3' DNA helicase activity"/>
    <property type="evidence" value="ECO:0007669"/>
    <property type="project" value="TreeGrafter"/>
</dbReference>
<feature type="region of interest" description="ZF1" evidence="62">
    <location>
        <begin position="1795"/>
        <end position="1808"/>
    </location>
</feature>
<dbReference type="CDD" id="cd21587">
    <property type="entry name" value="gammaCoV_RdRp"/>
    <property type="match status" value="1"/>
</dbReference>
<dbReference type="InterPro" id="IPR027352">
    <property type="entry name" value="NSP13_ZBD_CoV-like"/>
</dbReference>
<dbReference type="Pfam" id="PF19215">
    <property type="entry name" value="CoV_NSP15_C"/>
    <property type="match status" value="1"/>
</dbReference>
<dbReference type="InterPro" id="IPR001205">
    <property type="entry name" value="RNA-dir_pol_C"/>
</dbReference>
<dbReference type="SUPFAM" id="SSF52540">
    <property type="entry name" value="P-loop containing nucleoside triphosphate hydrolases"/>
    <property type="match status" value="1"/>
</dbReference>
<keyword evidence="20 59" id="KW-0540">Nuclease</keyword>
<dbReference type="InterPro" id="IPR009466">
    <property type="entry name" value="NSP14_CoV"/>
</dbReference>
<dbReference type="CDD" id="cd21658">
    <property type="entry name" value="gammaCoV_Nsp14"/>
    <property type="match status" value="1"/>
</dbReference>
<dbReference type="InterPro" id="IPR008740">
    <property type="entry name" value="Peptidase_C30_CoV"/>
</dbReference>
<dbReference type="InterPro" id="IPR043612">
    <property type="entry name" value="CoV_NSP4_N"/>
</dbReference>
<comment type="subcellular location">
    <subcellularLocation>
        <location evidence="9">Host cytoplasm</location>
        <location evidence="9">Host perinuclear region</location>
    </subcellularLocation>
    <subcellularLocation>
        <location evidence="8">Host endoplasmic reticulum membrane</location>
        <topology evidence="8">Multi-pass membrane protein</topology>
    </subcellularLocation>
    <subcellularLocation>
        <location evidence="10">Host endoplasmic reticulum-Golgi intermediate compartment</location>
    </subcellularLocation>
</comment>
<dbReference type="CDD" id="cd21401">
    <property type="entry name" value="ZBD_cv_Nsp13-like"/>
    <property type="match status" value="1"/>
</dbReference>
<feature type="transmembrane region" description="Helical" evidence="66">
    <location>
        <begin position="3017"/>
        <end position="3037"/>
    </location>
</feature>
<comment type="function">
    <text evidence="50">Plays a role in host membrane rearrangement that leads to creation of cytoplasmic double-membrane vesicles (DMV) necessary for viral replication. Alone is able to induce paired membranes. Coexpression of nsp3 and nsp4 does not result in the formation of DMVs.</text>
</comment>
<dbReference type="InterPro" id="IPR014822">
    <property type="entry name" value="NSP9_CoV"/>
</dbReference>
<dbReference type="Pfam" id="PF01443">
    <property type="entry name" value="Viral_helicase1"/>
    <property type="match status" value="1"/>
</dbReference>
<feature type="domain" description="RdRp Nsp8 cofactor" evidence="78">
    <location>
        <begin position="3330"/>
        <end position="3541"/>
    </location>
</feature>
<evidence type="ECO:0000256" key="22">
    <source>
        <dbReference type="ARBA" id="ARBA00022737"/>
    </source>
</evidence>
<evidence type="ECO:0000256" key="52">
    <source>
        <dbReference type="ARBA" id="ARBA00046972"/>
    </source>
</evidence>
<feature type="domain" description="Nsp9 ssRNA-binding" evidence="79">
    <location>
        <begin position="3542"/>
        <end position="3652"/>
    </location>
</feature>
<feature type="domain" description="CV ZBD" evidence="71">
    <location>
        <begin position="4754"/>
        <end position="4866"/>
    </location>
</feature>
<dbReference type="InterPro" id="IPR044308">
    <property type="entry name" value="NSP5_Mpro_GammaCoV"/>
</dbReference>
<evidence type="ECO:0000256" key="6">
    <source>
        <dbReference type="ARBA" id="ARBA00003115"/>
    </source>
</evidence>
<comment type="similarity">
    <text evidence="11 57">Belongs to the coronaviruses polyprotein 1ab family.</text>
</comment>
<evidence type="ECO:0000256" key="7">
    <source>
        <dbReference type="ARBA" id="ARBA00003443"/>
    </source>
</evidence>
<comment type="subunit">
    <text evidence="47">Monomer. Homodimer. Only the homodimer shows catalytic activity.</text>
</comment>
<feature type="domain" description="Nsp4C" evidence="74">
    <location>
        <begin position="2549"/>
        <end position="2644"/>
    </location>
</feature>
<dbReference type="Proteomes" id="UP000502003">
    <property type="component" value="Segment"/>
</dbReference>
<keyword evidence="65" id="KW-0175">Coiled coil</keyword>
<dbReference type="CDD" id="cd21689">
    <property type="entry name" value="stalk_CoV_Nsp13-like"/>
    <property type="match status" value="1"/>
</dbReference>
<dbReference type="PROSITE" id="PS51653">
    <property type="entry name" value="CV_ZBD"/>
    <property type="match status" value="1"/>
</dbReference>
<dbReference type="GO" id="GO:0004843">
    <property type="term" value="F:cysteine-type deubiquitinase activity"/>
    <property type="evidence" value="ECO:0007669"/>
    <property type="project" value="UniProtKB-EC"/>
</dbReference>
<feature type="domain" description="Nsp15 N-terminal oligomerization" evidence="85">
    <location>
        <begin position="5875"/>
        <end position="5935"/>
    </location>
</feature>
<feature type="active site" evidence="59">
    <location>
        <position position="5543"/>
    </location>
</feature>
<comment type="catalytic activity">
    <reaction evidence="43">
        <text>uridylyl-uridylyl-ribonucleotide-RNA = a 3'-end uridylyl-2',3'-cyclophospho-uridine-RNA + a 5'-end dephospho-ribonucleoside-RNA</text>
        <dbReference type="Rhea" id="RHEA:67732"/>
        <dbReference type="Rhea" id="RHEA-COMP:13936"/>
        <dbReference type="Rhea" id="RHEA-COMP:17334"/>
        <dbReference type="Rhea" id="RHEA-COMP:17335"/>
        <dbReference type="ChEBI" id="CHEBI:138284"/>
        <dbReference type="ChEBI" id="CHEBI:173079"/>
        <dbReference type="ChEBI" id="CHEBI:173080"/>
    </reaction>
</comment>
<dbReference type="PROSITE" id="PS51946">
    <property type="entry name" value="COV_NSP4C"/>
    <property type="match status" value="1"/>
</dbReference>
<dbReference type="InterPro" id="IPR013016">
    <property type="entry name" value="Peptidase_C16_CoV"/>
</dbReference>
<keyword evidence="34 58" id="KW-0694">RNA-binding</keyword>
<name>A0A4D6FWB1_9GAMC</name>
<comment type="subunit">
    <text evidence="12">Homodimer.</text>
</comment>
<feature type="region of interest" description="GpppA-binding" evidence="60">
    <location>
        <begin position="5762"/>
        <end position="5776"/>
    </location>
</feature>
<keyword evidence="23" id="KW-0547">Nucleotide-binding</keyword>
<evidence type="ECO:0000259" key="71">
    <source>
        <dbReference type="PROSITE" id="PS51653"/>
    </source>
</evidence>
<dbReference type="GO" id="GO:0075523">
    <property type="term" value="P:viral translational frameshifting"/>
    <property type="evidence" value="ECO:0007669"/>
    <property type="project" value="UniProtKB-KW"/>
</dbReference>
<dbReference type="Pfam" id="PF06460">
    <property type="entry name" value="CoV_Methyltr_2"/>
    <property type="match status" value="1"/>
</dbReference>
<dbReference type="GO" id="GO:0039694">
    <property type="term" value="P:viral RNA genome replication"/>
    <property type="evidence" value="ECO:0007669"/>
    <property type="project" value="InterPro"/>
</dbReference>
<dbReference type="Gene3D" id="3.40.50.11580">
    <property type="match status" value="1"/>
</dbReference>
<comment type="catalytic activity">
    <reaction evidence="54">
        <text>ATP + H2O = ADP + phosphate + H(+)</text>
        <dbReference type="Rhea" id="RHEA:13065"/>
        <dbReference type="ChEBI" id="CHEBI:15377"/>
        <dbReference type="ChEBI" id="CHEBI:15378"/>
        <dbReference type="ChEBI" id="CHEBI:30616"/>
        <dbReference type="ChEBI" id="CHEBI:43474"/>
        <dbReference type="ChEBI" id="CHEBI:456216"/>
        <dbReference type="EC" id="3.6.4.12"/>
    </reaction>
</comment>
<dbReference type="InterPro" id="IPR043178">
    <property type="entry name" value="PLpro_thumb_sf_CoV"/>
</dbReference>
<dbReference type="PROSITE" id="PS51943">
    <property type="entry name" value="COV_NSP3A_UBL"/>
    <property type="match status" value="1"/>
</dbReference>
<dbReference type="InterPro" id="IPR043606">
    <property type="entry name" value="CoV_NSP15_N"/>
</dbReference>
<dbReference type="InterPro" id="IPR037230">
    <property type="entry name" value="NSP8_sf_CoV"/>
</dbReference>
<dbReference type="PROSITE" id="PS51994">
    <property type="entry name" value="BCOV_NSP3E_G2M"/>
    <property type="match status" value="1"/>
</dbReference>
<dbReference type="CDD" id="cd21512">
    <property type="entry name" value="cv_gamma-delta_Nsp2_IBV-like"/>
    <property type="match status" value="1"/>
</dbReference>
<dbReference type="InterPro" id="IPR043502">
    <property type="entry name" value="DNA/RNA_pol_sf"/>
</dbReference>
<dbReference type="GO" id="GO:0044172">
    <property type="term" value="C:host cell endoplasmic reticulum-Golgi intermediate compartment"/>
    <property type="evidence" value="ECO:0007669"/>
    <property type="project" value="UniProtKB-SubCell"/>
</dbReference>
<dbReference type="InterPro" id="IPR036333">
    <property type="entry name" value="NSP10_sf_CoV"/>
</dbReference>
<dbReference type="GO" id="GO:0016829">
    <property type="term" value="F:lyase activity"/>
    <property type="evidence" value="ECO:0007669"/>
    <property type="project" value="UniProtKB-KW"/>
</dbReference>
<dbReference type="Pfam" id="PF20633">
    <property type="entry name" value="CoV_NSP13_stalk"/>
    <property type="match status" value="1"/>
</dbReference>
<feature type="transmembrane region" description="Helical" evidence="66">
    <location>
        <begin position="2423"/>
        <end position="2444"/>
    </location>
</feature>
<evidence type="ECO:0000256" key="16">
    <source>
        <dbReference type="ARBA" id="ARBA00022670"/>
    </source>
</evidence>
<evidence type="ECO:0000256" key="43">
    <source>
        <dbReference type="ARBA" id="ARBA00024600"/>
    </source>
</evidence>
<comment type="caution">
    <text evidence="62">Lacks conserved residue(s) required for the propagation of feature annotation.</text>
</comment>
<keyword evidence="13" id="KW-0696">RNA-directed RNA polymerase</keyword>
<dbReference type="InterPro" id="IPR009469">
    <property type="entry name" value="RdRp_N_CoV"/>
</dbReference>
<evidence type="ECO:0000313" key="91">
    <source>
        <dbReference type="EMBL" id="QCB65096.1"/>
    </source>
</evidence>
<dbReference type="SUPFAM" id="SSF53335">
    <property type="entry name" value="S-adenosyl-L-methionine-dependent methyltransferases"/>
    <property type="match status" value="1"/>
</dbReference>
<dbReference type="PROSITE" id="PS50507">
    <property type="entry name" value="RDRP_SSRNA_POS"/>
    <property type="match status" value="1"/>
</dbReference>
<dbReference type="SUPFAM" id="SSF143076">
    <property type="entry name" value="Coronavirus NSP8-like"/>
    <property type="match status" value="1"/>
</dbReference>
<feature type="domain" description="NiRAN" evidence="75">
    <location>
        <begin position="3814"/>
        <end position="4086"/>
    </location>
</feature>
<keyword evidence="24" id="KW-0688">Ribosomal frameshifting</keyword>
<dbReference type="GO" id="GO:0004483">
    <property type="term" value="F:methyltransferase cap1 activity"/>
    <property type="evidence" value="ECO:0007669"/>
    <property type="project" value="UniProtKB-EC"/>
</dbReference>
<feature type="region of interest" description="ZF2" evidence="62">
    <location>
        <begin position="1841"/>
        <end position="1851"/>
    </location>
</feature>
<evidence type="ECO:0000256" key="20">
    <source>
        <dbReference type="ARBA" id="ARBA00022722"/>
    </source>
</evidence>
<keyword evidence="40" id="KW-1038">Host endoplasmic reticulum</keyword>
<evidence type="ECO:0000256" key="41">
    <source>
        <dbReference type="ARBA" id="ARBA00023200"/>
    </source>
</evidence>
<reference evidence="91 92" key="1">
    <citation type="journal article" date="2019" name="Sci. Rep.">
        <title>Genome Organization of Canada Goose Coronavirus, A Novel Species Identified in a Mass Die-off of Canada Geese.</title>
        <authorList>
            <person name="Papineau A."/>
            <person name="Berhane Y."/>
            <person name="Wylie T.N."/>
            <person name="Wylie K.M."/>
            <person name="Sharpe S."/>
            <person name="Lung O."/>
        </authorList>
    </citation>
    <scope>NUCLEOTIDE SEQUENCE [LARGE SCALE GENOMIC DNA]</scope>
    <source>
        <strain evidence="91 92">Cambridge_Bay_2017</strain>
    </source>
</reference>
<dbReference type="GO" id="GO:0000175">
    <property type="term" value="F:3'-5'-RNA exonuclease activity"/>
    <property type="evidence" value="ECO:0007669"/>
    <property type="project" value="InterPro"/>
</dbReference>
<dbReference type="SUPFAM" id="SSF50494">
    <property type="entry name" value="Trypsin-like serine proteases"/>
    <property type="match status" value="1"/>
</dbReference>
<dbReference type="InterPro" id="IPR018995">
    <property type="entry name" value="RNA_synth_NSP10_CoV"/>
</dbReference>
<keyword evidence="38 66" id="KW-0472">Membrane</keyword>
<dbReference type="InterPro" id="IPR048672">
    <property type="entry name" value="NSP13_ZBD_CoV"/>
</dbReference>
<evidence type="ECO:0000256" key="46">
    <source>
        <dbReference type="ARBA" id="ARBA00025984"/>
    </source>
</evidence>
<evidence type="ECO:0000256" key="62">
    <source>
        <dbReference type="PROSITE-ProRule" id="PRU01336"/>
    </source>
</evidence>
<keyword evidence="26 56" id="KW-0863">Zinc-finger</keyword>
<evidence type="ECO:0000259" key="87">
    <source>
        <dbReference type="PROSITE" id="PS51992"/>
    </source>
</evidence>
<dbReference type="Gene3D" id="3.40.220.10">
    <property type="entry name" value="Leucine Aminopeptidase, subunit E, domain 1"/>
    <property type="match status" value="1"/>
</dbReference>
<feature type="transmembrane region" description="Helical" evidence="66">
    <location>
        <begin position="1766"/>
        <end position="1788"/>
    </location>
</feature>
<feature type="binding site" evidence="60">
    <location>
        <begin position="5682"/>
        <end position="5688"/>
    </location>
    <ligand>
        <name>S-adenosyl-L-methionine</name>
        <dbReference type="ChEBI" id="CHEBI:59789"/>
    </ligand>
</feature>
<dbReference type="InterPro" id="IPR043477">
    <property type="entry name" value="Peptidase_C30_dom3_CoV"/>
</dbReference>
<dbReference type="PROSITE" id="PS51657">
    <property type="entry name" value="PSRV_HELICASE"/>
    <property type="match status" value="1"/>
</dbReference>
<dbReference type="InterPro" id="IPR044371">
    <property type="entry name" value="Macro_X_NSP3-like"/>
</dbReference>
<dbReference type="InterPro" id="IPR047570">
    <property type="entry name" value="NSP12_IF_CoV"/>
</dbReference>
<dbReference type="Pfam" id="PF16348">
    <property type="entry name" value="CoV_NSP4_C"/>
    <property type="match status" value="1"/>
</dbReference>
<dbReference type="CDD" id="cd21168">
    <property type="entry name" value="M_gcv_Nsp15-like"/>
    <property type="match status" value="1"/>
</dbReference>
<evidence type="ECO:0000259" key="72">
    <source>
        <dbReference type="PROSITE" id="PS51657"/>
    </source>
</evidence>
<dbReference type="InterPro" id="IPR047566">
    <property type="entry name" value="CoV_NSP3_Y"/>
</dbReference>
<dbReference type="PROSITE" id="PS51952">
    <property type="entry name" value="COV_EXON_MTASE_COACT"/>
    <property type="match status" value="1"/>
</dbReference>
<dbReference type="GO" id="GO:0004482">
    <property type="term" value="F:mRNA 5'-cap (guanine-N7-)-methyltransferase activity"/>
    <property type="evidence" value="ECO:0007669"/>
    <property type="project" value="InterPro"/>
</dbReference>
<dbReference type="InterPro" id="IPR043609">
    <property type="entry name" value="NendoU_nidovirus"/>
</dbReference>
<keyword evidence="22" id="KW-0677">Repeat</keyword>
<dbReference type="PROSITE" id="PS51951">
    <property type="entry name" value="COV_NSP9_SSRNA_BD"/>
    <property type="match status" value="1"/>
</dbReference>
<dbReference type="SUPFAM" id="SSF52949">
    <property type="entry name" value="Macro domain-like"/>
    <property type="match status" value="1"/>
</dbReference>
<dbReference type="InterPro" id="IPR044343">
    <property type="entry name" value="NSP13_1B_dom_CoV"/>
</dbReference>
<keyword evidence="21 62" id="KW-0479">Metal-binding</keyword>
<evidence type="ECO:0000256" key="35">
    <source>
        <dbReference type="ARBA" id="ARBA00022953"/>
    </source>
</evidence>
<dbReference type="InterPro" id="IPR014829">
    <property type="entry name" value="NSP8_CoV"/>
</dbReference>
<dbReference type="InterPro" id="IPR047567">
    <property type="entry name" value="NSP3_G2M_bCoV"/>
</dbReference>
<dbReference type="CDD" id="cd21667">
    <property type="entry name" value="gammaCoV_Nsp5_Mpro"/>
    <property type="match status" value="1"/>
</dbReference>
<dbReference type="PROSITE" id="PS51948">
    <property type="entry name" value="COV_NSP12_RDRP"/>
    <property type="match status" value="1"/>
</dbReference>
<feature type="active site" evidence="61">
    <location>
        <position position="6152"/>
    </location>
</feature>
<dbReference type="SUPFAM" id="SSF144246">
    <property type="entry name" value="Coronavirus NSP10-like"/>
    <property type="match status" value="1"/>
</dbReference>
<feature type="domain" description="3Ecto" evidence="88">
    <location>
        <begin position="1651"/>
        <end position="1715"/>
    </location>
</feature>
<dbReference type="InterPro" id="IPR029063">
    <property type="entry name" value="SAM-dependent_MTases_sf"/>
</dbReference>
<feature type="transmembrane region" description="Helical" evidence="66">
    <location>
        <begin position="1628"/>
        <end position="1651"/>
    </location>
</feature>
<evidence type="ECO:0000256" key="29">
    <source>
        <dbReference type="ARBA" id="ARBA00022807"/>
    </source>
</evidence>
<feature type="domain" description="RdRp catalytic" evidence="67">
    <location>
        <begin position="4433"/>
        <end position="4595"/>
    </location>
</feature>
<keyword evidence="29" id="KW-0788">Thiol protease</keyword>
<dbReference type="SUPFAM" id="SSF140367">
    <property type="entry name" value="Coronavirus NSP7-like"/>
    <property type="match status" value="1"/>
</dbReference>
<feature type="transmembrane region" description="Helical" evidence="66">
    <location>
        <begin position="1723"/>
        <end position="1745"/>
    </location>
</feature>
<comment type="function">
    <text evidence="7">Forms a hexadecamer with nsp8 (8 subunits of each) that may participate in viral replication by acting as a primase. Alternatively, may synthesize substantially longer products than oligonucleotide primers.</text>
</comment>
<dbReference type="InterPro" id="IPR050534">
    <property type="entry name" value="Coronavir_polyprotein_1ab"/>
</dbReference>
<dbReference type="GO" id="GO:0006351">
    <property type="term" value="P:DNA-templated transcription"/>
    <property type="evidence" value="ECO:0007669"/>
    <property type="project" value="InterPro"/>
</dbReference>
<dbReference type="PROSITE" id="PS51124">
    <property type="entry name" value="PEPTIDASE_C16"/>
    <property type="match status" value="1"/>
</dbReference>
<feature type="domain" description="CoV Nsp3 Y" evidence="87">
    <location>
        <begin position="1791"/>
        <end position="2137"/>
    </location>
</feature>
<evidence type="ECO:0000259" key="74">
    <source>
        <dbReference type="PROSITE" id="PS51946"/>
    </source>
</evidence>
<evidence type="ECO:0000259" key="89">
    <source>
        <dbReference type="PROSITE" id="PS51994"/>
    </source>
</evidence>
<feature type="transmembrane region" description="Helical" evidence="66">
    <location>
        <begin position="1596"/>
        <end position="1616"/>
    </location>
</feature>
<keyword evidence="42" id="KW-0456">Lyase</keyword>
<dbReference type="InterPro" id="IPR048673">
    <property type="entry name" value="NSP13_stalk_CoV"/>
</dbReference>
<evidence type="ECO:0000259" key="80">
    <source>
        <dbReference type="PROSITE" id="PS51952"/>
    </source>
</evidence>
<evidence type="ECO:0000256" key="65">
    <source>
        <dbReference type="SAM" id="Coils"/>
    </source>
</evidence>
<evidence type="ECO:0000256" key="18">
    <source>
        <dbReference type="ARBA" id="ARBA00022692"/>
    </source>
</evidence>
<protein>
    <recommendedName>
        <fullName evidence="64">ORF1ab polyprotein</fullName>
    </recommendedName>
</protein>
<keyword evidence="19" id="KW-0548">Nucleotidyltransferase</keyword>
<dbReference type="InterPro" id="IPR046441">
    <property type="entry name" value="RdRp_CoV"/>
</dbReference>
<evidence type="ECO:0000256" key="37">
    <source>
        <dbReference type="ARBA" id="ARBA00023050"/>
    </source>
</evidence>
<feature type="domain" description="Peptidase C30" evidence="70">
    <location>
        <begin position="2645"/>
        <end position="2951"/>
    </location>
</feature>
<dbReference type="Pfam" id="PF20632">
    <property type="entry name" value="CoV_NSP13_ZBD"/>
    <property type="match status" value="1"/>
</dbReference>
<dbReference type="CDD" id="cd23529">
    <property type="entry name" value="capping_2-OMTase_gammaCoV_Nsp16"/>
    <property type="match status" value="1"/>
</dbReference>
<dbReference type="InterPro" id="IPR046436">
    <property type="entry name" value="NIV_EXON"/>
</dbReference>
<comment type="function">
    <text evidence="51">Responsible for the cleavages located at the N-terminus of the replicase polyprotein. In addition, PL-PRO possesses a deubiquitinating/deISGylating activity and processes both 'Lys-48'- and 'Lys-63'-linked polyubiquitin chains from cellular substrates.</text>
</comment>
<dbReference type="InterPro" id="IPR037227">
    <property type="entry name" value="EndoU-like"/>
</dbReference>
<evidence type="ECO:0000256" key="44">
    <source>
        <dbReference type="ARBA" id="ARBA00024700"/>
    </source>
</evidence>
<comment type="function">
    <text evidence="4">Forms a hexadecamer with nsp7 (8 subunits of each) that may participate in viral replication by acting as a primase. Alternatively, may synthesize substantially longer products than oligonucleotide primers.</text>
</comment>
<dbReference type="Pfam" id="PF19217">
    <property type="entry name" value="CoV_NSP4_N"/>
    <property type="match status" value="1"/>
</dbReference>
<keyword evidence="17 60" id="KW-0808">Transferase</keyword>
<evidence type="ECO:0000256" key="53">
    <source>
        <dbReference type="ARBA" id="ARBA00047984"/>
    </source>
</evidence>
<dbReference type="Pfam" id="PF06471">
    <property type="entry name" value="CoV_ExoN"/>
    <property type="match status" value="1"/>
</dbReference>
<dbReference type="Gene3D" id="1.10.8.1190">
    <property type="match status" value="1"/>
</dbReference>
<feature type="transmembrane region" description="Helical" evidence="66">
    <location>
        <begin position="2150"/>
        <end position="2171"/>
    </location>
</feature>
<dbReference type="PROSITE" id="PS51954">
    <property type="entry name" value="COV_N7_MTASE"/>
    <property type="match status" value="1"/>
</dbReference>
<keyword evidence="27 61" id="KW-0378">Hydrolase</keyword>
<evidence type="ECO:0000256" key="13">
    <source>
        <dbReference type="ARBA" id="ARBA00022484"/>
    </source>
</evidence>
<evidence type="ECO:0000256" key="10">
    <source>
        <dbReference type="ARBA" id="ARBA00004452"/>
    </source>
</evidence>
<dbReference type="InterPro" id="IPR036499">
    <property type="entry name" value="NSP9_sf_CoV"/>
</dbReference>
<accession>A0A4D6FWB1</accession>
<dbReference type="InterPro" id="IPR009003">
    <property type="entry name" value="Peptidase_S1_PA"/>
</dbReference>
<feature type="domain" description="Nsp12 Interface" evidence="90">
    <location>
        <begin position="4088"/>
        <end position="4186"/>
    </location>
</feature>
<evidence type="ECO:0000259" key="70">
    <source>
        <dbReference type="PROSITE" id="PS51442"/>
    </source>
</evidence>
<dbReference type="GO" id="GO:0044220">
    <property type="term" value="C:host cell perinuclear region of cytoplasm"/>
    <property type="evidence" value="ECO:0007669"/>
    <property type="project" value="UniProtKB-SubCell"/>
</dbReference>
<dbReference type="Gene3D" id="1.10.1840.10">
    <property type="entry name" value="main proteinase (3clpro) structure, domain 3"/>
    <property type="match status" value="1"/>
</dbReference>
<evidence type="ECO:0000256" key="54">
    <source>
        <dbReference type="ARBA" id="ARBA00047995"/>
    </source>
</evidence>
<keyword evidence="15 60" id="KW-0489">Methyltransferase</keyword>
<dbReference type="Gene3D" id="2.40.10.250">
    <property type="entry name" value="Replicase NSP9"/>
    <property type="match status" value="1"/>
</dbReference>
<comment type="function">
    <text evidence="6">May play a role in the modulation of host cell survival signaling pathway by interacting with host PHB and PHB2. Indeed, these two proteins play a role in maintaining the functional integrity of the mitochondria and protecting cells from various stresses.</text>
</comment>
<feature type="coiled-coil region" evidence="65">
    <location>
        <begin position="109"/>
        <end position="136"/>
    </location>
</feature>
<dbReference type="Pfam" id="PF09401">
    <property type="entry name" value="CoV_NSP10"/>
    <property type="match status" value="1"/>
</dbReference>
<dbReference type="InterPro" id="IPR032505">
    <property type="entry name" value="CoV_NSP4_C"/>
</dbReference>
<dbReference type="InterPro" id="IPR044401">
    <property type="entry name" value="NSP15_NendoU_CoV"/>
</dbReference>
<dbReference type="InterPro" id="IPR043608">
    <property type="entry name" value="CoV_NSP15_M"/>
</dbReference>
<dbReference type="PROSITE" id="PS51949">
    <property type="entry name" value="COV_NSP7"/>
    <property type="match status" value="1"/>
</dbReference>
<evidence type="ECO:0000256" key="17">
    <source>
        <dbReference type="ARBA" id="ARBA00022679"/>
    </source>
</evidence>
<evidence type="ECO:0000259" key="90">
    <source>
        <dbReference type="PROSITE" id="PS52000"/>
    </source>
</evidence>
<keyword evidence="33" id="KW-1043">Host membrane</keyword>
<dbReference type="EMBL" id="MK359255">
    <property type="protein sequence ID" value="QCB65096.1"/>
    <property type="molecule type" value="Genomic_RNA"/>
</dbReference>
<evidence type="ECO:0000256" key="38">
    <source>
        <dbReference type="ARBA" id="ARBA00023136"/>
    </source>
</evidence>
<dbReference type="GO" id="GO:0008270">
    <property type="term" value="F:zinc ion binding"/>
    <property type="evidence" value="ECO:0007669"/>
    <property type="project" value="UniProtKB-UniRule"/>
</dbReference>
<dbReference type="InterPro" id="IPR038123">
    <property type="entry name" value="NSP4_C_sf_CoV"/>
</dbReference>
<dbReference type="PROSITE" id="PS51955">
    <property type="entry name" value="NIV_2_O_MTASE"/>
    <property type="match status" value="1"/>
</dbReference>
<dbReference type="InterPro" id="IPR027417">
    <property type="entry name" value="P-loop_NTPase"/>
</dbReference>
<dbReference type="GO" id="GO:0044167">
    <property type="term" value="C:host cell endoplasmic reticulum membrane"/>
    <property type="evidence" value="ECO:0007669"/>
    <property type="project" value="UniProtKB-SubCell"/>
</dbReference>
<keyword evidence="36 66" id="KW-1133">Transmembrane helix</keyword>
<evidence type="ECO:0000256" key="39">
    <source>
        <dbReference type="ARBA" id="ARBA00023157"/>
    </source>
</evidence>
<evidence type="ECO:0000256" key="33">
    <source>
        <dbReference type="ARBA" id="ARBA00022870"/>
    </source>
</evidence>
<dbReference type="Pfam" id="PF08710">
    <property type="entry name" value="CoV_NSP9"/>
    <property type="match status" value="1"/>
</dbReference>
<dbReference type="CDD" id="cd21832">
    <property type="entry name" value="gammaCoV_Nsp8"/>
    <property type="match status" value="1"/>
</dbReference>
<keyword evidence="31 59" id="KW-0269">Exonuclease</keyword>
<keyword evidence="14" id="KW-0945">Host-virus interaction</keyword>
<dbReference type="Gene3D" id="3.30.160.820">
    <property type="entry name" value="Nsp15 N-terminal domain-like"/>
    <property type="match status" value="1"/>
</dbReference>
<evidence type="ECO:0000256" key="19">
    <source>
        <dbReference type="ARBA" id="ARBA00022695"/>
    </source>
</evidence>
<evidence type="ECO:0000256" key="14">
    <source>
        <dbReference type="ARBA" id="ARBA00022581"/>
    </source>
</evidence>
<comment type="subunit">
    <text evidence="52">Eight copies of nsp7 and eight copies of nsp8 assemble to form a heterohexadecamer dsRNA-encircling ring structure. Interacts with ORF6 protein.</text>
</comment>
<dbReference type="CDD" id="cd21733">
    <property type="entry name" value="gammaCoV_PLPro"/>
    <property type="match status" value="1"/>
</dbReference>
<feature type="region of interest" description="Y4" evidence="62">
    <location>
        <begin position="2038"/>
        <end position="2137"/>
    </location>
</feature>
<dbReference type="PROSITE" id="PS51953">
    <property type="entry name" value="NIV_EXON"/>
    <property type="match status" value="1"/>
</dbReference>
<evidence type="ECO:0000256" key="47">
    <source>
        <dbReference type="ARBA" id="ARBA00034508"/>
    </source>
</evidence>
<feature type="domain" description="Nidovirus-type SAM-dependent 2'-O-MTase" evidence="83">
    <location>
        <begin position="6212"/>
        <end position="6510"/>
    </location>
</feature>
<evidence type="ECO:0000256" key="49">
    <source>
        <dbReference type="ARBA" id="ARBA00043928"/>
    </source>
</evidence>
<feature type="domain" description="N7-MTase" evidence="82">
    <location>
        <begin position="5647"/>
        <end position="5874"/>
    </location>
</feature>
<feature type="transmembrane region" description="Helical" evidence="66">
    <location>
        <begin position="2451"/>
        <end position="2471"/>
    </location>
</feature>
<feature type="active site" evidence="61">
    <location>
        <position position="6098"/>
    </location>
</feature>
<evidence type="ECO:0000256" key="27">
    <source>
        <dbReference type="ARBA" id="ARBA00022801"/>
    </source>
</evidence>
<feature type="domain" description="ExoN/MTase coactivator" evidence="80">
    <location>
        <begin position="3654"/>
        <end position="3793"/>
    </location>
</feature>
<evidence type="ECO:0000256" key="60">
    <source>
        <dbReference type="PROSITE-ProRule" id="PRU01299"/>
    </source>
</evidence>
<dbReference type="CDD" id="cd21727">
    <property type="entry name" value="betaCoV_Nsp3_betaSM"/>
    <property type="match status" value="1"/>
</dbReference>
<feature type="domain" description="Nsp12 RNA-dependent RNA polymerase" evidence="76">
    <location>
        <begin position="4187"/>
        <end position="4753"/>
    </location>
</feature>
<comment type="catalytic activity">
    <reaction evidence="55">
        <text>a 5'-end (N(7)-methyl 5'-triphosphoguanosine)-ribonucleoside in mRNA + S-adenosyl-L-methionine = a 5'-end (N(7)-methyl 5'-triphosphoguanosine)-(2'-O-methyl-ribonucleoside) in mRNA + S-adenosyl-L-homocysteine + H(+)</text>
        <dbReference type="Rhea" id="RHEA:67020"/>
        <dbReference type="Rhea" id="RHEA-COMP:17167"/>
        <dbReference type="Rhea" id="RHEA-COMP:17168"/>
        <dbReference type="ChEBI" id="CHEBI:15378"/>
        <dbReference type="ChEBI" id="CHEBI:57856"/>
        <dbReference type="ChEBI" id="CHEBI:59789"/>
        <dbReference type="ChEBI" id="CHEBI:156461"/>
        <dbReference type="ChEBI" id="CHEBI:167609"/>
        <dbReference type="EC" id="2.1.1.57"/>
    </reaction>
</comment>
<dbReference type="InterPro" id="IPR007094">
    <property type="entry name" value="RNA-dir_pol_PSvirus"/>
</dbReference>
<evidence type="ECO:0000256" key="63">
    <source>
        <dbReference type="PROSITE-ProRule" id="PRU01337"/>
    </source>
</evidence>
<evidence type="ECO:0000259" key="69">
    <source>
        <dbReference type="PROSITE" id="PS51154"/>
    </source>
</evidence>
<feature type="domain" description="(+)RNA virus helicase C-terminal" evidence="72">
    <location>
        <begin position="5010"/>
        <end position="5362"/>
    </location>
</feature>
<evidence type="ECO:0000256" key="45">
    <source>
        <dbReference type="ARBA" id="ARBA00025840"/>
    </source>
</evidence>
<evidence type="ECO:0000256" key="48">
    <source>
        <dbReference type="ARBA" id="ARBA00043918"/>
    </source>
</evidence>
<feature type="transmembrane region" description="Helical" evidence="66">
    <location>
        <begin position="2399"/>
        <end position="2417"/>
    </location>
</feature>
<evidence type="ECO:0000259" key="76">
    <source>
        <dbReference type="PROSITE" id="PS51948"/>
    </source>
</evidence>
<dbReference type="PROSITE" id="PS51442">
    <property type="entry name" value="M_PRO"/>
    <property type="match status" value="1"/>
</dbReference>
<feature type="domain" description="G2M" evidence="89">
    <location>
        <begin position="1441"/>
        <end position="1563"/>
    </location>
</feature>
<comment type="cofactor">
    <cofactor evidence="2">
        <name>Mn(2+)</name>
        <dbReference type="ChEBI" id="CHEBI:29035"/>
    </cofactor>
</comment>
<dbReference type="CDD" id="cd21557">
    <property type="entry name" value="Macro_X_Nsp3-like"/>
    <property type="match status" value="1"/>
</dbReference>
<keyword evidence="25 61" id="KW-0255">Endonuclease</keyword>
<evidence type="ECO:0000256" key="66">
    <source>
        <dbReference type="SAM" id="Phobius"/>
    </source>
</evidence>
<dbReference type="Gene3D" id="6.10.250.2820">
    <property type="match status" value="1"/>
</dbReference>
<evidence type="ECO:0000259" key="78">
    <source>
        <dbReference type="PROSITE" id="PS51950"/>
    </source>
</evidence>
<dbReference type="InterPro" id="IPR043504">
    <property type="entry name" value="Peptidase_S1_PA_chymotrypsin"/>
</dbReference>
<evidence type="ECO:0000256" key="58">
    <source>
        <dbReference type="PROSITE-ProRule" id="PRU01296"/>
    </source>
</evidence>
<dbReference type="PROSITE" id="PS51992">
    <property type="entry name" value="COV_NSP3_Y"/>
    <property type="match status" value="1"/>
</dbReference>
<dbReference type="PROSITE" id="PS51958">
    <property type="entry name" value="NENDOU"/>
    <property type="match status" value="1"/>
</dbReference>
<evidence type="ECO:0000256" key="5">
    <source>
        <dbReference type="ARBA" id="ARBA00002697"/>
    </source>
</evidence>
<dbReference type="CDD" id="cd21409">
    <property type="entry name" value="1B_cv_Nsp13-like"/>
    <property type="match status" value="1"/>
</dbReference>